<evidence type="ECO:0000313" key="3">
    <source>
        <dbReference type="Proteomes" id="UP000199202"/>
    </source>
</evidence>
<reference evidence="2 3" key="1">
    <citation type="submission" date="2016-10" db="EMBL/GenBank/DDBJ databases">
        <authorList>
            <person name="de Groot N.N."/>
        </authorList>
    </citation>
    <scope>NUCLEOTIDE SEQUENCE [LARGE SCALE GENOMIC DNA]</scope>
    <source>
        <strain evidence="2 3">CGMCC 4.6533</strain>
    </source>
</reference>
<keyword evidence="3" id="KW-1185">Reference proteome</keyword>
<dbReference type="PANTHER" id="PTHR35010">
    <property type="entry name" value="BLL4672 PROTEIN-RELATED"/>
    <property type="match status" value="1"/>
</dbReference>
<dbReference type="Pfam" id="PF13560">
    <property type="entry name" value="HTH_31"/>
    <property type="match status" value="1"/>
</dbReference>
<organism evidence="2 3">
    <name type="scientific">Nonomuraea jiangxiensis</name>
    <dbReference type="NCBI Taxonomy" id="633440"/>
    <lineage>
        <taxon>Bacteria</taxon>
        <taxon>Bacillati</taxon>
        <taxon>Actinomycetota</taxon>
        <taxon>Actinomycetes</taxon>
        <taxon>Streptosporangiales</taxon>
        <taxon>Streptosporangiaceae</taxon>
        <taxon>Nonomuraea</taxon>
    </lineage>
</organism>
<gene>
    <name evidence="2" type="ORF">SAMN05421869_14833</name>
</gene>
<dbReference type="PROSITE" id="PS50943">
    <property type="entry name" value="HTH_CROC1"/>
    <property type="match status" value="1"/>
</dbReference>
<accession>A0A1G9UFF8</accession>
<dbReference type="SMART" id="SM00530">
    <property type="entry name" value="HTH_XRE"/>
    <property type="match status" value="1"/>
</dbReference>
<proteinExistence type="predicted"/>
<dbReference type="EMBL" id="FNDJ01000048">
    <property type="protein sequence ID" value="SDM58646.1"/>
    <property type="molecule type" value="Genomic_DNA"/>
</dbReference>
<dbReference type="Pfam" id="PF17765">
    <property type="entry name" value="MLTR_LBD"/>
    <property type="match status" value="1"/>
</dbReference>
<dbReference type="InterPro" id="IPR001387">
    <property type="entry name" value="Cro/C1-type_HTH"/>
</dbReference>
<dbReference type="GO" id="GO:0003677">
    <property type="term" value="F:DNA binding"/>
    <property type="evidence" value="ECO:0007669"/>
    <property type="project" value="InterPro"/>
</dbReference>
<dbReference type="PANTHER" id="PTHR35010:SF2">
    <property type="entry name" value="BLL4672 PROTEIN"/>
    <property type="match status" value="1"/>
</dbReference>
<dbReference type="CDD" id="cd00093">
    <property type="entry name" value="HTH_XRE"/>
    <property type="match status" value="1"/>
</dbReference>
<protein>
    <submittedName>
        <fullName evidence="2">Helix-turn-helix domain-containing protein</fullName>
    </submittedName>
</protein>
<feature type="domain" description="HTH cro/C1-type" evidence="1">
    <location>
        <begin position="37"/>
        <end position="90"/>
    </location>
</feature>
<dbReference type="InterPro" id="IPR041413">
    <property type="entry name" value="MLTR_LBD"/>
</dbReference>
<name>A0A1G9UFF8_9ACTN</name>
<dbReference type="STRING" id="633440.SAMN05421869_14833"/>
<dbReference type="AlphaFoldDB" id="A0A1G9UFF8"/>
<evidence type="ECO:0000259" key="1">
    <source>
        <dbReference type="PROSITE" id="PS50943"/>
    </source>
</evidence>
<dbReference type="Proteomes" id="UP000199202">
    <property type="component" value="Unassembled WGS sequence"/>
</dbReference>
<sequence>MPSARQTVTMATRELAHFLRTRRARIQPEDAGLPTSERRRAPGLRRAEVAMLAGISPDYYMRLEQGRDVRPSSSVLDALARALKFDDDERDHLYRLARAEPAPPIRAAPPPVNASVRRLLDVIDPVPAYVLNGRLDVLAWNTMATALMIDFDATPPAHRNLAWFTFCDPRARTYYVEWDTIACHAIAQLRTATGLTPDDQATKALISELADRSEEFRTWWNRHDVKGPGIGRKEFDHPLVGRLTLDYVCALLPGTIDHQLITYTAPAGSPAQAALDRLAADRPNSARGRIQDPTWATS</sequence>
<dbReference type="Gene3D" id="3.30.450.180">
    <property type="match status" value="1"/>
</dbReference>
<dbReference type="SUPFAM" id="SSF47413">
    <property type="entry name" value="lambda repressor-like DNA-binding domains"/>
    <property type="match status" value="1"/>
</dbReference>
<dbReference type="Gene3D" id="1.10.260.40">
    <property type="entry name" value="lambda repressor-like DNA-binding domains"/>
    <property type="match status" value="1"/>
</dbReference>
<dbReference type="InterPro" id="IPR010982">
    <property type="entry name" value="Lambda_DNA-bd_dom_sf"/>
</dbReference>
<evidence type="ECO:0000313" key="2">
    <source>
        <dbReference type="EMBL" id="SDM58646.1"/>
    </source>
</evidence>